<gene>
    <name evidence="3" type="ORF">EX30DRAFT_371706</name>
</gene>
<feature type="compositionally biased region" description="Basic and acidic residues" evidence="1">
    <location>
        <begin position="408"/>
        <end position="432"/>
    </location>
</feature>
<name>A0A4S2MWJ5_9PEZI</name>
<accession>A0A4S2MWJ5</accession>
<feature type="compositionally biased region" description="Low complexity" evidence="1">
    <location>
        <begin position="194"/>
        <end position="215"/>
    </location>
</feature>
<feature type="compositionally biased region" description="Low complexity" evidence="1">
    <location>
        <begin position="276"/>
        <end position="287"/>
    </location>
</feature>
<feature type="compositionally biased region" description="Polar residues" evidence="1">
    <location>
        <begin position="302"/>
        <end position="315"/>
    </location>
</feature>
<feature type="compositionally biased region" description="Low complexity" evidence="1">
    <location>
        <begin position="320"/>
        <end position="330"/>
    </location>
</feature>
<proteinExistence type="predicted"/>
<protein>
    <submittedName>
        <fullName evidence="3">Uncharacterized protein</fullName>
    </submittedName>
</protein>
<evidence type="ECO:0000313" key="4">
    <source>
        <dbReference type="Proteomes" id="UP000298138"/>
    </source>
</evidence>
<feature type="chain" id="PRO_5020355052" evidence="2">
    <location>
        <begin position="19"/>
        <end position="520"/>
    </location>
</feature>
<dbReference type="InParanoid" id="A0A4S2MWJ5"/>
<organism evidence="3 4">
    <name type="scientific">Ascodesmis nigricans</name>
    <dbReference type="NCBI Taxonomy" id="341454"/>
    <lineage>
        <taxon>Eukaryota</taxon>
        <taxon>Fungi</taxon>
        <taxon>Dikarya</taxon>
        <taxon>Ascomycota</taxon>
        <taxon>Pezizomycotina</taxon>
        <taxon>Pezizomycetes</taxon>
        <taxon>Pezizales</taxon>
        <taxon>Ascodesmidaceae</taxon>
        <taxon>Ascodesmis</taxon>
    </lineage>
</organism>
<feature type="compositionally biased region" description="Low complexity" evidence="1">
    <location>
        <begin position="225"/>
        <end position="235"/>
    </location>
</feature>
<keyword evidence="4" id="KW-1185">Reference proteome</keyword>
<evidence type="ECO:0000313" key="3">
    <source>
        <dbReference type="EMBL" id="TGZ81000.1"/>
    </source>
</evidence>
<feature type="compositionally biased region" description="Low complexity" evidence="1">
    <location>
        <begin position="243"/>
        <end position="259"/>
    </location>
</feature>
<feature type="region of interest" description="Disordered" evidence="1">
    <location>
        <begin position="59"/>
        <end position="156"/>
    </location>
</feature>
<evidence type="ECO:0000256" key="2">
    <source>
        <dbReference type="SAM" id="SignalP"/>
    </source>
</evidence>
<feature type="compositionally biased region" description="Low complexity" evidence="1">
    <location>
        <begin position="93"/>
        <end position="102"/>
    </location>
</feature>
<feature type="region of interest" description="Disordered" evidence="1">
    <location>
        <begin position="181"/>
        <end position="520"/>
    </location>
</feature>
<dbReference type="PRINTS" id="PR01217">
    <property type="entry name" value="PRICHEXTENSN"/>
</dbReference>
<keyword evidence="2" id="KW-0732">Signal</keyword>
<feature type="compositionally biased region" description="Basic and acidic residues" evidence="1">
    <location>
        <begin position="382"/>
        <end position="394"/>
    </location>
</feature>
<feature type="compositionally biased region" description="Polar residues" evidence="1">
    <location>
        <begin position="129"/>
        <end position="138"/>
    </location>
</feature>
<reference evidence="3 4" key="1">
    <citation type="submission" date="2019-04" db="EMBL/GenBank/DDBJ databases">
        <title>Comparative genomics and transcriptomics to analyze fruiting body development in filamentous ascomycetes.</title>
        <authorList>
            <consortium name="DOE Joint Genome Institute"/>
            <person name="Lutkenhaus R."/>
            <person name="Traeger S."/>
            <person name="Breuer J."/>
            <person name="Kuo A."/>
            <person name="Lipzen A."/>
            <person name="Pangilinan J."/>
            <person name="Dilworth D."/>
            <person name="Sandor L."/>
            <person name="Poggeler S."/>
            <person name="Barry K."/>
            <person name="Grigoriev I.V."/>
            <person name="Nowrousian M."/>
        </authorList>
    </citation>
    <scope>NUCLEOTIDE SEQUENCE [LARGE SCALE GENOMIC DNA]</scope>
    <source>
        <strain evidence="3 4">CBS 389.68</strain>
    </source>
</reference>
<dbReference type="Proteomes" id="UP000298138">
    <property type="component" value="Unassembled WGS sequence"/>
</dbReference>
<dbReference type="AlphaFoldDB" id="A0A4S2MWJ5"/>
<feature type="compositionally biased region" description="Polar residues" evidence="1">
    <location>
        <begin position="146"/>
        <end position="156"/>
    </location>
</feature>
<dbReference type="EMBL" id="ML220121">
    <property type="protein sequence ID" value="TGZ81000.1"/>
    <property type="molecule type" value="Genomic_DNA"/>
</dbReference>
<feature type="compositionally biased region" description="Gly residues" evidence="1">
    <location>
        <begin position="331"/>
        <end position="341"/>
    </location>
</feature>
<feature type="signal peptide" evidence="2">
    <location>
        <begin position="1"/>
        <end position="18"/>
    </location>
</feature>
<feature type="compositionally biased region" description="Pro residues" evidence="1">
    <location>
        <begin position="81"/>
        <end position="92"/>
    </location>
</feature>
<sequence>MALSLLAIILICVGSVAATSILLVGTAYTLRRLHFSPPTSTTTNPDSADQTTKIIATPIVTGPLDIFPQKPLTPPTTTTSPIPPPPPGPPPSHHGSTSSTPKIKPPGPAPSPKLYQLNDTLGDGGSTWGDHQSTHSQTPRPPAYSHSPQRSGSGSLRSFHARKASVESYGSVGYPNEKQEMRLAMYERFGGPGQQQQQVQQHHQAPQQQQNQQQKYPPPPPPPLTTTTSTYSPFPSNSPPQDPTSSTTSLTSPSPHATPAMSERTRFTGGMFGPHPSYTYTSSPISYEAPSPVHHRPAPPSRYTTAQSHIRQNSWERPGSRGTTGTTGTTGSRGGGGGGTVGRYPTPPSMSTERQRVGSVQSAREYNTGGYGNAQAMGRAVSYERDRDREREYRTPPPPRYTAPQTEGRYDGEQRRNTAREYRDETAGREVYEMEEYSQHGRYYSNTGSHANGHGHARQTARSRAERGYDGGDEDEDEIDDDDDDLYSTPAPAPQPERERERGLRYQYEYQYEYPIGSAR</sequence>
<evidence type="ECO:0000256" key="1">
    <source>
        <dbReference type="SAM" id="MobiDB-lite"/>
    </source>
</evidence>
<feature type="compositionally biased region" description="Acidic residues" evidence="1">
    <location>
        <begin position="471"/>
        <end position="486"/>
    </location>
</feature>